<protein>
    <submittedName>
        <fullName evidence="4">TetR family transcriptional regulator</fullName>
    </submittedName>
</protein>
<organism evidence="4 5">
    <name type="scientific">Longicatena caecimuris</name>
    <dbReference type="NCBI Taxonomy" id="1796635"/>
    <lineage>
        <taxon>Bacteria</taxon>
        <taxon>Bacillati</taxon>
        <taxon>Bacillota</taxon>
        <taxon>Erysipelotrichia</taxon>
        <taxon>Erysipelotrichales</taxon>
        <taxon>Erysipelotrichaceae</taxon>
        <taxon>Longicatena</taxon>
    </lineage>
</organism>
<dbReference type="Gene3D" id="1.10.357.10">
    <property type="entry name" value="Tetracycline Repressor, domain 2"/>
    <property type="match status" value="1"/>
</dbReference>
<dbReference type="InterPro" id="IPR009057">
    <property type="entry name" value="Homeodomain-like_sf"/>
</dbReference>
<feature type="DNA-binding region" description="H-T-H motif" evidence="2">
    <location>
        <begin position="41"/>
        <end position="60"/>
    </location>
</feature>
<evidence type="ECO:0000313" key="4">
    <source>
        <dbReference type="EMBL" id="TCU52821.1"/>
    </source>
</evidence>
<evidence type="ECO:0000313" key="5">
    <source>
        <dbReference type="Proteomes" id="UP000295773"/>
    </source>
</evidence>
<reference evidence="4 5" key="1">
    <citation type="submission" date="2019-03" db="EMBL/GenBank/DDBJ databases">
        <title>Genomic Encyclopedia of Type Strains, Phase IV (KMG-IV): sequencing the most valuable type-strain genomes for metagenomic binning, comparative biology and taxonomic classification.</title>
        <authorList>
            <person name="Goeker M."/>
        </authorList>
    </citation>
    <scope>NUCLEOTIDE SEQUENCE [LARGE SCALE GENOMIC DNA]</scope>
    <source>
        <strain evidence="4 5">DSM 29481</strain>
    </source>
</reference>
<dbReference type="PROSITE" id="PS50977">
    <property type="entry name" value="HTH_TETR_2"/>
    <property type="match status" value="1"/>
</dbReference>
<sequence>MRQNAKKVSPMSNEGRNAYVIKHLTDAFLSLLAEKPLEDISISELVDTAGVGRASFYRNYKRKEDILKAYLDTLFREWTDEWKKNDGVPLSKQIHTMIVHFEKHHSFYQLLNERGLTYLLKDVIIGICGPKPEYEKTQAYTTAFVAYTLYGWIDVWFQRGMVESADEIAELFSAQGLL</sequence>
<dbReference type="InterPro" id="IPR001647">
    <property type="entry name" value="HTH_TetR"/>
</dbReference>
<keyword evidence="1 2" id="KW-0238">DNA-binding</keyword>
<dbReference type="PANTHER" id="PTHR43479">
    <property type="entry name" value="ACREF/ENVCD OPERON REPRESSOR-RELATED"/>
    <property type="match status" value="1"/>
</dbReference>
<dbReference type="GO" id="GO:0003677">
    <property type="term" value="F:DNA binding"/>
    <property type="evidence" value="ECO:0007669"/>
    <property type="project" value="UniProtKB-UniRule"/>
</dbReference>
<dbReference type="EMBL" id="SMBP01000032">
    <property type="protein sequence ID" value="TCU52821.1"/>
    <property type="molecule type" value="Genomic_DNA"/>
</dbReference>
<dbReference type="SUPFAM" id="SSF46689">
    <property type="entry name" value="Homeodomain-like"/>
    <property type="match status" value="1"/>
</dbReference>
<comment type="caution">
    <text evidence="4">The sequence shown here is derived from an EMBL/GenBank/DDBJ whole genome shotgun (WGS) entry which is preliminary data.</text>
</comment>
<dbReference type="GeneID" id="73794657"/>
<evidence type="ECO:0000256" key="2">
    <source>
        <dbReference type="PROSITE-ProRule" id="PRU00335"/>
    </source>
</evidence>
<dbReference type="RefSeq" id="WP_008690045.1">
    <property type="nucleotide sequence ID" value="NZ_AP024510.1"/>
</dbReference>
<keyword evidence="5" id="KW-1185">Reference proteome</keyword>
<accession>A0A4R3SVA4</accession>
<proteinExistence type="predicted"/>
<feature type="domain" description="HTH tetR-type" evidence="3">
    <location>
        <begin position="18"/>
        <end position="78"/>
    </location>
</feature>
<dbReference type="InterPro" id="IPR050624">
    <property type="entry name" value="HTH-type_Tx_Regulator"/>
</dbReference>
<name>A0A4R3SVA4_9FIRM</name>
<dbReference type="AlphaFoldDB" id="A0A4R3SVA4"/>
<dbReference type="PANTHER" id="PTHR43479:SF11">
    <property type="entry name" value="ACREF_ENVCD OPERON REPRESSOR-RELATED"/>
    <property type="match status" value="1"/>
</dbReference>
<dbReference type="Proteomes" id="UP000295773">
    <property type="component" value="Unassembled WGS sequence"/>
</dbReference>
<evidence type="ECO:0000256" key="1">
    <source>
        <dbReference type="ARBA" id="ARBA00023125"/>
    </source>
</evidence>
<dbReference type="Pfam" id="PF00440">
    <property type="entry name" value="TetR_N"/>
    <property type="match status" value="1"/>
</dbReference>
<gene>
    <name evidence="4" type="ORF">EDD61_13217</name>
</gene>
<evidence type="ECO:0000259" key="3">
    <source>
        <dbReference type="PROSITE" id="PS50977"/>
    </source>
</evidence>